<dbReference type="EMBL" id="OOIN01000001">
    <property type="protein sequence ID" value="SPO20478.1"/>
    <property type="molecule type" value="Genomic_DNA"/>
</dbReference>
<feature type="compositionally biased region" description="Polar residues" evidence="1">
    <location>
        <begin position="69"/>
        <end position="79"/>
    </location>
</feature>
<reference evidence="2 3" key="1">
    <citation type="submission" date="2018-03" db="EMBL/GenBank/DDBJ databases">
        <authorList>
            <person name="Guldener U."/>
        </authorList>
    </citation>
    <scope>NUCLEOTIDE SEQUENCE [LARGE SCALE GENOMIC DNA]</scope>
    <source>
        <strain evidence="2 3">NBRC100155</strain>
    </source>
</reference>
<proteinExistence type="predicted"/>
<feature type="region of interest" description="Disordered" evidence="1">
    <location>
        <begin position="192"/>
        <end position="227"/>
    </location>
</feature>
<gene>
    <name evidence="2" type="ORF">UTRI_10037</name>
</gene>
<evidence type="ECO:0000313" key="2">
    <source>
        <dbReference type="EMBL" id="SPO20478.1"/>
    </source>
</evidence>
<feature type="region of interest" description="Disordered" evidence="1">
    <location>
        <begin position="1"/>
        <end position="31"/>
    </location>
</feature>
<feature type="compositionally biased region" description="Acidic residues" evidence="1">
    <location>
        <begin position="12"/>
        <end position="22"/>
    </location>
</feature>
<protein>
    <submittedName>
        <fullName evidence="2">Uncharacterized protein</fullName>
    </submittedName>
</protein>
<organism evidence="2 3">
    <name type="scientific">Ustilago trichophora</name>
    <dbReference type="NCBI Taxonomy" id="86804"/>
    <lineage>
        <taxon>Eukaryota</taxon>
        <taxon>Fungi</taxon>
        <taxon>Dikarya</taxon>
        <taxon>Basidiomycota</taxon>
        <taxon>Ustilaginomycotina</taxon>
        <taxon>Ustilaginomycetes</taxon>
        <taxon>Ustilaginales</taxon>
        <taxon>Ustilaginaceae</taxon>
        <taxon>Ustilago</taxon>
    </lineage>
</organism>
<feature type="compositionally biased region" description="Low complexity" evidence="1">
    <location>
        <begin position="80"/>
        <end position="91"/>
    </location>
</feature>
<evidence type="ECO:0000256" key="1">
    <source>
        <dbReference type="SAM" id="MobiDB-lite"/>
    </source>
</evidence>
<name>A0A5C3DQH0_9BASI</name>
<dbReference type="AlphaFoldDB" id="A0A5C3DQH0"/>
<feature type="region of interest" description="Disordered" evidence="1">
    <location>
        <begin position="125"/>
        <end position="171"/>
    </location>
</feature>
<feature type="compositionally biased region" description="Basic and acidic residues" evidence="1">
    <location>
        <begin position="130"/>
        <end position="171"/>
    </location>
</feature>
<dbReference type="Proteomes" id="UP000324022">
    <property type="component" value="Unassembled WGS sequence"/>
</dbReference>
<feature type="region of interest" description="Disordered" evidence="1">
    <location>
        <begin position="45"/>
        <end position="112"/>
    </location>
</feature>
<accession>A0A5C3DQH0</accession>
<evidence type="ECO:0000313" key="3">
    <source>
        <dbReference type="Proteomes" id="UP000324022"/>
    </source>
</evidence>
<keyword evidence="3" id="KW-1185">Reference proteome</keyword>
<feature type="compositionally biased region" description="Polar residues" evidence="1">
    <location>
        <begin position="218"/>
        <end position="227"/>
    </location>
</feature>
<feature type="compositionally biased region" description="Polar residues" evidence="1">
    <location>
        <begin position="1"/>
        <end position="11"/>
    </location>
</feature>
<sequence length="227" mass="25600">MPATLATSASYNDEDMGMEEDGTGYTTPPLPSHISLLPMLPTLLDLVDESQSDPMTQGIVASEPGENAESPTQTRSSVGPSLMPSSPTSSPRANMNKRRKSSEAKRDALADSYYRTTVEKYNYKLQLSQERTRREEMRLAVRREEKEREERLHREDKEREERLRKDEKDRVERLHKNAQDALLEVVRFVTSGSTSGGCLLLRSTVPNSETERPPSDVEPQSFSDSLP</sequence>